<sequence>MQLLLIVRAVGCTQTVGRLVLDSTTSVPDALTVTQVFLLIAQWLGQVWAGHNESELFSGLRLLRLSVDTNSPEINEAAHRLWCSLTDEQRAQAPIRFEAPFYCPFVQSGIRASAGRCPCGSFQQHQKQPAATSRPSHYGYPTQPTPYGTPSQLQPMAAPAHAPLPLFSSPSGPMPPPAPPSGPHHAAGILQPGTVQPIPPGQSVSAVGTPPLPPTMGGPGVQNAGYATTMTRPSHPPSMPPSARPHRPPTGFNRPWAPESVNQLTLPPPPPVMAATGCV</sequence>
<dbReference type="AlphaFoldDB" id="A0A182ZZZ1"/>
<keyword evidence="3" id="KW-1185">Reference proteome</keyword>
<protein>
    <submittedName>
        <fullName evidence="4">Zinc finger MIZ domain-containing protein 1</fullName>
    </submittedName>
</protein>
<reference evidence="2 3" key="2">
    <citation type="submission" date="2018-11" db="EMBL/GenBank/DDBJ databases">
        <authorList>
            <consortium name="Pathogen Informatics"/>
        </authorList>
    </citation>
    <scope>NUCLEOTIDE SEQUENCE [LARGE SCALE GENOMIC DNA]</scope>
    <source>
        <strain evidence="2 3">Egypt</strain>
    </source>
</reference>
<accession>A0A182ZZZ1</accession>
<evidence type="ECO:0000256" key="1">
    <source>
        <dbReference type="SAM" id="MobiDB-lite"/>
    </source>
</evidence>
<evidence type="ECO:0000313" key="3">
    <source>
        <dbReference type="Proteomes" id="UP000272942"/>
    </source>
</evidence>
<dbReference type="WBParaSite" id="ECPE_0000027501-mRNA-1">
    <property type="protein sequence ID" value="ECPE_0000027501-mRNA-1"/>
    <property type="gene ID" value="ECPE_0000027501"/>
</dbReference>
<feature type="compositionally biased region" description="Pro residues" evidence="1">
    <location>
        <begin position="234"/>
        <end position="243"/>
    </location>
</feature>
<feature type="region of interest" description="Disordered" evidence="1">
    <location>
        <begin position="117"/>
        <end position="279"/>
    </location>
</feature>
<organism evidence="4">
    <name type="scientific">Echinostoma caproni</name>
    <dbReference type="NCBI Taxonomy" id="27848"/>
    <lineage>
        <taxon>Eukaryota</taxon>
        <taxon>Metazoa</taxon>
        <taxon>Spiralia</taxon>
        <taxon>Lophotrochozoa</taxon>
        <taxon>Platyhelminthes</taxon>
        <taxon>Trematoda</taxon>
        <taxon>Digenea</taxon>
        <taxon>Plagiorchiida</taxon>
        <taxon>Echinostomata</taxon>
        <taxon>Echinostomatoidea</taxon>
        <taxon>Echinostomatidae</taxon>
        <taxon>Echinostoma</taxon>
    </lineage>
</organism>
<name>A0A182ZZZ1_9TREM</name>
<evidence type="ECO:0000313" key="4">
    <source>
        <dbReference type="WBParaSite" id="ECPE_0000027501-mRNA-1"/>
    </source>
</evidence>
<dbReference type="Proteomes" id="UP000272942">
    <property type="component" value="Unassembled WGS sequence"/>
</dbReference>
<reference evidence="4" key="1">
    <citation type="submission" date="2016-06" db="UniProtKB">
        <authorList>
            <consortium name="WormBaseParasite"/>
        </authorList>
    </citation>
    <scope>IDENTIFICATION</scope>
</reference>
<feature type="compositionally biased region" description="Low complexity" evidence="1">
    <location>
        <begin position="138"/>
        <end position="171"/>
    </location>
</feature>
<feature type="compositionally biased region" description="Polar residues" evidence="1">
    <location>
        <begin position="121"/>
        <end position="135"/>
    </location>
</feature>
<feature type="compositionally biased region" description="Pro residues" evidence="1">
    <location>
        <begin position="172"/>
        <end position="182"/>
    </location>
</feature>
<dbReference type="EMBL" id="UZAN01000872">
    <property type="protein sequence ID" value="VDP20960.1"/>
    <property type="molecule type" value="Genomic_DNA"/>
</dbReference>
<gene>
    <name evidence="2" type="ORF">ECPE_LOCUS276</name>
</gene>
<evidence type="ECO:0000313" key="2">
    <source>
        <dbReference type="EMBL" id="VDP20960.1"/>
    </source>
</evidence>
<proteinExistence type="predicted"/>